<dbReference type="Gene3D" id="3.30.40.10">
    <property type="entry name" value="Zinc/RING finger domain, C3HC4 (zinc finger)"/>
    <property type="match status" value="1"/>
</dbReference>
<proteinExistence type="predicted"/>
<keyword evidence="2" id="KW-0862">Zinc</keyword>
<evidence type="ECO:0000256" key="3">
    <source>
        <dbReference type="PROSITE-ProRule" id="PRU00175"/>
    </source>
</evidence>
<organism evidence="6 7">
    <name type="scientific">Bursaphelenchus xylophilus</name>
    <name type="common">Pinewood nematode worm</name>
    <name type="synonym">Aphelenchoides xylophilus</name>
    <dbReference type="NCBI Taxonomy" id="6326"/>
    <lineage>
        <taxon>Eukaryota</taxon>
        <taxon>Metazoa</taxon>
        <taxon>Ecdysozoa</taxon>
        <taxon>Nematoda</taxon>
        <taxon>Chromadorea</taxon>
        <taxon>Rhabditida</taxon>
        <taxon>Tylenchina</taxon>
        <taxon>Tylenchomorpha</taxon>
        <taxon>Aphelenchoidea</taxon>
        <taxon>Aphelenchoididae</taxon>
        <taxon>Bursaphelenchus</taxon>
    </lineage>
</organism>
<evidence type="ECO:0000256" key="2">
    <source>
        <dbReference type="ARBA" id="ARBA00022833"/>
    </source>
</evidence>
<sequence>MEVVGEPDRSRWIQLMANIHPMFSRRGFLFRRGTARVAPAGVDAAYRYICSRRNCRCSISVHRTGEEYSIVADITTPHLHGPNPGAVDAKIASTRARGFVVLYVQADNSQPHHHLPSPLAPFRRNAIVTYRRVLVDQPQSTSSDDDSSILNAPSSDDESSASTAERRSASPPPRSEELPQRPTAAALERPRPGGGRQQSGLLQPNLRAEAVPGPSGAPAASFTPQQRGWGVQLQPNQEPRITDTNLLRMLRIDPELAGLVSYEAYMEQFYWDLEQRERENDEPHPFQRPARAAQVRPTTRHLPNQPSNRRLSDGRTCTICTDSPQDPVWCPSCRQLIGCRPCLRRWLEAAERRTARRCPLYRAQWRSKWDGADMAGAVTGRKGRADLFWAENWDLT</sequence>
<dbReference type="AlphaFoldDB" id="A0A1I7RU35"/>
<dbReference type="Proteomes" id="UP000095284">
    <property type="component" value="Unplaced"/>
</dbReference>
<dbReference type="GO" id="GO:0008270">
    <property type="term" value="F:zinc ion binding"/>
    <property type="evidence" value="ECO:0007669"/>
    <property type="project" value="UniProtKB-KW"/>
</dbReference>
<dbReference type="InterPro" id="IPR013083">
    <property type="entry name" value="Znf_RING/FYVE/PHD"/>
</dbReference>
<feature type="domain" description="RING-type" evidence="5">
    <location>
        <begin position="317"/>
        <end position="362"/>
    </location>
</feature>
<evidence type="ECO:0000259" key="5">
    <source>
        <dbReference type="PROSITE" id="PS50089"/>
    </source>
</evidence>
<feature type="compositionally biased region" description="Basic and acidic residues" evidence="4">
    <location>
        <begin position="164"/>
        <end position="179"/>
    </location>
</feature>
<name>A0A1I7RU35_BURXY</name>
<keyword evidence="1 3" id="KW-0863">Zinc-finger</keyword>
<feature type="region of interest" description="Disordered" evidence="4">
    <location>
        <begin position="137"/>
        <end position="201"/>
    </location>
</feature>
<evidence type="ECO:0000313" key="6">
    <source>
        <dbReference type="Proteomes" id="UP000095284"/>
    </source>
</evidence>
<evidence type="ECO:0000256" key="4">
    <source>
        <dbReference type="SAM" id="MobiDB-lite"/>
    </source>
</evidence>
<feature type="region of interest" description="Disordered" evidence="4">
    <location>
        <begin position="278"/>
        <end position="310"/>
    </location>
</feature>
<evidence type="ECO:0000313" key="7">
    <source>
        <dbReference type="WBParaSite" id="BXY_0424300.1"/>
    </source>
</evidence>
<protein>
    <submittedName>
        <fullName evidence="7">RING-type domain-containing protein</fullName>
    </submittedName>
</protein>
<dbReference type="WBParaSite" id="BXY_0424300.1">
    <property type="protein sequence ID" value="BXY_0424300.1"/>
    <property type="gene ID" value="BXY_0424300"/>
</dbReference>
<dbReference type="InterPro" id="IPR001841">
    <property type="entry name" value="Znf_RING"/>
</dbReference>
<reference evidence="7" key="1">
    <citation type="submission" date="2016-11" db="UniProtKB">
        <authorList>
            <consortium name="WormBaseParasite"/>
        </authorList>
    </citation>
    <scope>IDENTIFICATION</scope>
</reference>
<accession>A0A1I7RU35</accession>
<dbReference type="PROSITE" id="PS50089">
    <property type="entry name" value="ZF_RING_2"/>
    <property type="match status" value="1"/>
</dbReference>
<keyword evidence="1 3" id="KW-0479">Metal-binding</keyword>
<evidence type="ECO:0000256" key="1">
    <source>
        <dbReference type="ARBA" id="ARBA00022771"/>
    </source>
</evidence>
<dbReference type="SUPFAM" id="SSF57850">
    <property type="entry name" value="RING/U-box"/>
    <property type="match status" value="1"/>
</dbReference>